<proteinExistence type="predicted"/>
<gene>
    <name evidence="1" type="ORF">AVDCRST_MAG77-4889</name>
</gene>
<reference evidence="1" key="1">
    <citation type="submission" date="2020-02" db="EMBL/GenBank/DDBJ databases">
        <authorList>
            <person name="Meier V. D."/>
        </authorList>
    </citation>
    <scope>NUCLEOTIDE SEQUENCE</scope>
    <source>
        <strain evidence="1">AVDCRST_MAG77</strain>
    </source>
</reference>
<organism evidence="1">
    <name type="scientific">uncultured Chloroflexota bacterium</name>
    <dbReference type="NCBI Taxonomy" id="166587"/>
    <lineage>
        <taxon>Bacteria</taxon>
        <taxon>Bacillati</taxon>
        <taxon>Chloroflexota</taxon>
        <taxon>environmental samples</taxon>
    </lineage>
</organism>
<dbReference type="AlphaFoldDB" id="A0A6J4K276"/>
<protein>
    <submittedName>
        <fullName evidence="1">Uncharacterized protein</fullName>
    </submittedName>
</protein>
<accession>A0A6J4K276</accession>
<name>A0A6J4K276_9CHLR</name>
<dbReference type="EMBL" id="CADCTC010000258">
    <property type="protein sequence ID" value="CAA9293110.1"/>
    <property type="molecule type" value="Genomic_DNA"/>
</dbReference>
<sequence length="64" mass="7285">MLRFGWFYGSGATHSKQFLAFARRHVCIQMGRAGGYVSSISTWPTASRRCRLRRERSTSSTTDP</sequence>
<evidence type="ECO:0000313" key="1">
    <source>
        <dbReference type="EMBL" id="CAA9293110.1"/>
    </source>
</evidence>